<dbReference type="AlphaFoldDB" id="A0A1N6J5A2"/>
<dbReference type="InterPro" id="IPR018490">
    <property type="entry name" value="cNMP-bd_dom_sf"/>
</dbReference>
<dbReference type="OrthoDB" id="9152304at2"/>
<proteinExistence type="predicted"/>
<dbReference type="PROSITE" id="PS50042">
    <property type="entry name" value="CNMP_BINDING_3"/>
    <property type="match status" value="1"/>
</dbReference>
<dbReference type="InterPro" id="IPR050397">
    <property type="entry name" value="Env_Response_Regulators"/>
</dbReference>
<keyword evidence="3" id="KW-1185">Reference proteome</keyword>
<dbReference type="PANTHER" id="PTHR24567">
    <property type="entry name" value="CRP FAMILY TRANSCRIPTIONAL REGULATORY PROTEIN"/>
    <property type="match status" value="1"/>
</dbReference>
<dbReference type="Gene3D" id="1.10.10.10">
    <property type="entry name" value="Winged helix-like DNA-binding domain superfamily/Winged helix DNA-binding domain"/>
    <property type="match status" value="1"/>
</dbReference>
<dbReference type="GO" id="GO:0005829">
    <property type="term" value="C:cytosol"/>
    <property type="evidence" value="ECO:0007669"/>
    <property type="project" value="TreeGrafter"/>
</dbReference>
<accession>A0A1N6J5A2</accession>
<organism evidence="2 3">
    <name type="scientific">Chitinophaga niabensis</name>
    <dbReference type="NCBI Taxonomy" id="536979"/>
    <lineage>
        <taxon>Bacteria</taxon>
        <taxon>Pseudomonadati</taxon>
        <taxon>Bacteroidota</taxon>
        <taxon>Chitinophagia</taxon>
        <taxon>Chitinophagales</taxon>
        <taxon>Chitinophagaceae</taxon>
        <taxon>Chitinophaga</taxon>
    </lineage>
</organism>
<dbReference type="EMBL" id="FSRA01000002">
    <property type="protein sequence ID" value="SIO39441.1"/>
    <property type="molecule type" value="Genomic_DNA"/>
</dbReference>
<name>A0A1N6J5A2_9BACT</name>
<dbReference type="CDD" id="cd00038">
    <property type="entry name" value="CAP_ED"/>
    <property type="match status" value="1"/>
</dbReference>
<dbReference type="InterPro" id="IPR014710">
    <property type="entry name" value="RmlC-like_jellyroll"/>
</dbReference>
<sequence>MYALILENISRYVTLDPQEQAHFTAALQHKTLRRKEFILQEGELCRYDHFVIKGSLRQYEIDEEGREHIMQFAFEDWWIGDWYSMLTGTPSVYNIDALEDSEVLLIDKNRLEELFLEIPKLERYFRIIMQHAFVAQQRRILFLQKPAEERYADFYSRYGHFEQRVPQQQIASYLGITRETLNRVKNKQ</sequence>
<dbReference type="SUPFAM" id="SSF51206">
    <property type="entry name" value="cAMP-binding domain-like"/>
    <property type="match status" value="1"/>
</dbReference>
<keyword evidence="2" id="KW-0418">Kinase</keyword>
<feature type="domain" description="Cyclic nucleotide-binding" evidence="1">
    <location>
        <begin position="11"/>
        <end position="123"/>
    </location>
</feature>
<dbReference type="PANTHER" id="PTHR24567:SF26">
    <property type="entry name" value="REGULATORY PROTEIN YEIL"/>
    <property type="match status" value="1"/>
</dbReference>
<evidence type="ECO:0000313" key="2">
    <source>
        <dbReference type="EMBL" id="SIO39441.1"/>
    </source>
</evidence>
<dbReference type="InterPro" id="IPR036388">
    <property type="entry name" value="WH-like_DNA-bd_sf"/>
</dbReference>
<dbReference type="GO" id="GO:0016301">
    <property type="term" value="F:kinase activity"/>
    <property type="evidence" value="ECO:0007669"/>
    <property type="project" value="UniProtKB-KW"/>
</dbReference>
<gene>
    <name evidence="2" type="ORF">SAMN04488055_3642</name>
</gene>
<reference evidence="2 3" key="1">
    <citation type="submission" date="2016-11" db="EMBL/GenBank/DDBJ databases">
        <authorList>
            <person name="Jaros S."/>
            <person name="Januszkiewicz K."/>
            <person name="Wedrychowicz H."/>
        </authorList>
    </citation>
    <scope>NUCLEOTIDE SEQUENCE [LARGE SCALE GENOMIC DNA]</scope>
    <source>
        <strain evidence="2 3">DSM 24787</strain>
    </source>
</reference>
<evidence type="ECO:0000259" key="1">
    <source>
        <dbReference type="PROSITE" id="PS50042"/>
    </source>
</evidence>
<dbReference type="Pfam" id="PF00027">
    <property type="entry name" value="cNMP_binding"/>
    <property type="match status" value="1"/>
</dbReference>
<dbReference type="RefSeq" id="WP_074240857.1">
    <property type="nucleotide sequence ID" value="NZ_FSRA01000002.1"/>
</dbReference>
<protein>
    <submittedName>
        <fullName evidence="2">cAMP-binding domain of CRP or a regulatory subunit of cAMP-dependent protein kinases</fullName>
    </submittedName>
</protein>
<evidence type="ECO:0000313" key="3">
    <source>
        <dbReference type="Proteomes" id="UP000185003"/>
    </source>
</evidence>
<keyword evidence="2" id="KW-0808">Transferase</keyword>
<dbReference type="STRING" id="536979.SAMN04488055_3642"/>
<dbReference type="SMART" id="SM00100">
    <property type="entry name" value="cNMP"/>
    <property type="match status" value="1"/>
</dbReference>
<dbReference type="GO" id="GO:0003700">
    <property type="term" value="F:DNA-binding transcription factor activity"/>
    <property type="evidence" value="ECO:0007669"/>
    <property type="project" value="TreeGrafter"/>
</dbReference>
<dbReference type="InterPro" id="IPR000595">
    <property type="entry name" value="cNMP-bd_dom"/>
</dbReference>
<dbReference type="Proteomes" id="UP000185003">
    <property type="component" value="Unassembled WGS sequence"/>
</dbReference>
<dbReference type="Gene3D" id="2.60.120.10">
    <property type="entry name" value="Jelly Rolls"/>
    <property type="match status" value="1"/>
</dbReference>